<proteinExistence type="predicted"/>
<evidence type="ECO:0000313" key="4">
    <source>
        <dbReference type="Proteomes" id="UP000282654"/>
    </source>
</evidence>
<feature type="domain" description="GGDEF" evidence="2">
    <location>
        <begin position="329"/>
        <end position="456"/>
    </location>
</feature>
<feature type="transmembrane region" description="Helical" evidence="1">
    <location>
        <begin position="207"/>
        <end position="226"/>
    </location>
</feature>
<dbReference type="GO" id="GO:0052621">
    <property type="term" value="F:diguanylate cyclase activity"/>
    <property type="evidence" value="ECO:0007669"/>
    <property type="project" value="TreeGrafter"/>
</dbReference>
<dbReference type="Proteomes" id="UP000282654">
    <property type="component" value="Unassembled WGS sequence"/>
</dbReference>
<evidence type="ECO:0000313" key="3">
    <source>
        <dbReference type="EMBL" id="RPF49933.1"/>
    </source>
</evidence>
<dbReference type="InterPro" id="IPR029787">
    <property type="entry name" value="Nucleotide_cyclase"/>
</dbReference>
<protein>
    <submittedName>
        <fullName evidence="3">Diguanylate cyclase (GGDEF)-like protein</fullName>
    </submittedName>
</protein>
<dbReference type="GO" id="GO:0005886">
    <property type="term" value="C:plasma membrane"/>
    <property type="evidence" value="ECO:0007669"/>
    <property type="project" value="TreeGrafter"/>
</dbReference>
<keyword evidence="1" id="KW-0472">Membrane</keyword>
<dbReference type="SUPFAM" id="SSF55073">
    <property type="entry name" value="Nucleotide cyclase"/>
    <property type="match status" value="1"/>
</dbReference>
<feature type="transmembrane region" description="Helical" evidence="1">
    <location>
        <begin position="39"/>
        <end position="59"/>
    </location>
</feature>
<organism evidence="3 4">
    <name type="scientific">Thermodesulfitimonas autotrophica</name>
    <dbReference type="NCBI Taxonomy" id="1894989"/>
    <lineage>
        <taxon>Bacteria</taxon>
        <taxon>Bacillati</taxon>
        <taxon>Bacillota</taxon>
        <taxon>Clostridia</taxon>
        <taxon>Thermoanaerobacterales</taxon>
        <taxon>Thermoanaerobacteraceae</taxon>
        <taxon>Thermodesulfitimonas</taxon>
    </lineage>
</organism>
<dbReference type="InterPro" id="IPR043128">
    <property type="entry name" value="Rev_trsase/Diguanyl_cyclase"/>
</dbReference>
<feature type="transmembrane region" description="Helical" evidence="1">
    <location>
        <begin position="238"/>
        <end position="256"/>
    </location>
</feature>
<keyword evidence="4" id="KW-1185">Reference proteome</keyword>
<dbReference type="Pfam" id="PF00990">
    <property type="entry name" value="GGDEF"/>
    <property type="match status" value="1"/>
</dbReference>
<dbReference type="RefSeq" id="WP_123928187.1">
    <property type="nucleotide sequence ID" value="NZ_RKRE01000001.1"/>
</dbReference>
<dbReference type="Gene3D" id="3.30.70.270">
    <property type="match status" value="1"/>
</dbReference>
<dbReference type="AlphaFoldDB" id="A0A3N5AYC5"/>
<keyword evidence="1" id="KW-1133">Transmembrane helix</keyword>
<dbReference type="SMART" id="SM00267">
    <property type="entry name" value="GGDEF"/>
    <property type="match status" value="1"/>
</dbReference>
<accession>A0A3N5AYC5</accession>
<dbReference type="PANTHER" id="PTHR45138:SF9">
    <property type="entry name" value="DIGUANYLATE CYCLASE DGCM-RELATED"/>
    <property type="match status" value="1"/>
</dbReference>
<dbReference type="GO" id="GO:1902201">
    <property type="term" value="P:negative regulation of bacterial-type flagellum-dependent cell motility"/>
    <property type="evidence" value="ECO:0007669"/>
    <property type="project" value="TreeGrafter"/>
</dbReference>
<feature type="transmembrane region" description="Helical" evidence="1">
    <location>
        <begin position="7"/>
        <end position="27"/>
    </location>
</feature>
<evidence type="ECO:0000259" key="2">
    <source>
        <dbReference type="PROSITE" id="PS50887"/>
    </source>
</evidence>
<dbReference type="EMBL" id="RKRE01000001">
    <property type="protein sequence ID" value="RPF49933.1"/>
    <property type="molecule type" value="Genomic_DNA"/>
</dbReference>
<gene>
    <name evidence="3" type="ORF">EDD75_0759</name>
</gene>
<dbReference type="InterPro" id="IPR000160">
    <property type="entry name" value="GGDEF_dom"/>
</dbReference>
<dbReference type="InterPro" id="IPR033425">
    <property type="entry name" value="MASE3"/>
</dbReference>
<dbReference type="CDD" id="cd01949">
    <property type="entry name" value="GGDEF"/>
    <property type="match status" value="1"/>
</dbReference>
<dbReference type="InterPro" id="IPR050469">
    <property type="entry name" value="Diguanylate_Cyclase"/>
</dbReference>
<dbReference type="Pfam" id="PF17159">
    <property type="entry name" value="MASE3"/>
    <property type="match status" value="1"/>
</dbReference>
<keyword evidence="1" id="KW-0812">Transmembrane</keyword>
<evidence type="ECO:0000256" key="1">
    <source>
        <dbReference type="SAM" id="Phobius"/>
    </source>
</evidence>
<dbReference type="FunFam" id="3.30.70.270:FF:000001">
    <property type="entry name" value="Diguanylate cyclase domain protein"/>
    <property type="match status" value="1"/>
</dbReference>
<feature type="transmembrane region" description="Helical" evidence="1">
    <location>
        <begin position="105"/>
        <end position="125"/>
    </location>
</feature>
<name>A0A3N5AYC5_9THEO</name>
<dbReference type="NCBIfam" id="TIGR00254">
    <property type="entry name" value="GGDEF"/>
    <property type="match status" value="1"/>
</dbReference>
<feature type="transmembrane region" description="Helical" evidence="1">
    <location>
        <begin position="137"/>
        <end position="155"/>
    </location>
</feature>
<dbReference type="GO" id="GO:0043709">
    <property type="term" value="P:cell adhesion involved in single-species biofilm formation"/>
    <property type="evidence" value="ECO:0007669"/>
    <property type="project" value="TreeGrafter"/>
</dbReference>
<dbReference type="PANTHER" id="PTHR45138">
    <property type="entry name" value="REGULATORY COMPONENTS OF SENSORY TRANSDUCTION SYSTEM"/>
    <property type="match status" value="1"/>
</dbReference>
<sequence>MQATRREFLYFSLFYAAVTLFGTGLYVVHDRLPEVPLHLAGEVLATTLSLGVFLVLWYASQWSERLEHYVLGVFFLGVAVLNLFYALSVPALPDFVLANSSAKALFFWVGGRLFAAAGLFCGGMTGETRRTTSALRYLLVGLGLVATAAFTTVAFKFGSVLGSVSSGTANLSSTAGNIELIAALLTGGAAVRYALKYLRSGELLYLMMVRVTGVFLASTVSSLLAIHGSEFFNYLAHIYKLVAFFLLFHAIFLVAVKEPFLRLLQVQENLRWVNENLDTLVSLRTADLRAVNERLRRAATTDYLTGALNRRYFLQKAQEVMLQAKVIRRPFSVLMMDIDGFKKINDTLGHQVGDQCLQQLVILAKANLRQNDVIGRYGGDEFAVLLPQADAQEAASVAERVIAAVAQNANPPFTISVGIASFPQHGDSVEEILAAADAALYGAKHSGRNQYFIYEPQPAAV</sequence>
<comment type="caution">
    <text evidence="3">The sequence shown here is derived from an EMBL/GenBank/DDBJ whole genome shotgun (WGS) entry which is preliminary data.</text>
</comment>
<dbReference type="OrthoDB" id="9783388at2"/>
<dbReference type="PROSITE" id="PS50887">
    <property type="entry name" value="GGDEF"/>
    <property type="match status" value="1"/>
</dbReference>
<feature type="transmembrane region" description="Helical" evidence="1">
    <location>
        <begin position="175"/>
        <end position="195"/>
    </location>
</feature>
<feature type="transmembrane region" description="Helical" evidence="1">
    <location>
        <begin position="66"/>
        <end position="85"/>
    </location>
</feature>
<reference evidence="3 4" key="1">
    <citation type="submission" date="2018-11" db="EMBL/GenBank/DDBJ databases">
        <title>Genomic Encyclopedia of Type Strains, Phase IV (KMG-IV): sequencing the most valuable type-strain genomes for metagenomic binning, comparative biology and taxonomic classification.</title>
        <authorList>
            <person name="Goeker M."/>
        </authorList>
    </citation>
    <scope>NUCLEOTIDE SEQUENCE [LARGE SCALE GENOMIC DNA]</scope>
    <source>
        <strain evidence="3 4">DSM 102936</strain>
    </source>
</reference>